<keyword evidence="2" id="KW-1185">Reference proteome</keyword>
<dbReference type="Proteomes" id="UP000708208">
    <property type="component" value="Unassembled WGS sequence"/>
</dbReference>
<proteinExistence type="predicted"/>
<reference evidence="1" key="1">
    <citation type="submission" date="2021-06" db="EMBL/GenBank/DDBJ databases">
        <authorList>
            <person name="Hodson N. C."/>
            <person name="Mongue J. A."/>
            <person name="Jaron S. K."/>
        </authorList>
    </citation>
    <scope>NUCLEOTIDE SEQUENCE</scope>
</reference>
<dbReference type="EMBL" id="CAJVCH010010364">
    <property type="protein sequence ID" value="CAG7667477.1"/>
    <property type="molecule type" value="Genomic_DNA"/>
</dbReference>
<sequence length="88" mass="10175">MENVRAIHRSVEVSYGNTSKGNGSIFREINYKANEPLWKAMEMDLKHSGIPQEYRRYSDNLMANCKDTRITMNQFSLAIAQYLFVAIP</sequence>
<comment type="caution">
    <text evidence="1">The sequence shown here is derived from an EMBL/GenBank/DDBJ whole genome shotgun (WGS) entry which is preliminary data.</text>
</comment>
<dbReference type="AlphaFoldDB" id="A0A8J2J2S6"/>
<gene>
    <name evidence="1" type="ORF">AFUS01_LOCUS1825</name>
</gene>
<organism evidence="1 2">
    <name type="scientific">Allacma fusca</name>
    <dbReference type="NCBI Taxonomy" id="39272"/>
    <lineage>
        <taxon>Eukaryota</taxon>
        <taxon>Metazoa</taxon>
        <taxon>Ecdysozoa</taxon>
        <taxon>Arthropoda</taxon>
        <taxon>Hexapoda</taxon>
        <taxon>Collembola</taxon>
        <taxon>Symphypleona</taxon>
        <taxon>Sminthuridae</taxon>
        <taxon>Allacma</taxon>
    </lineage>
</organism>
<feature type="non-terminal residue" evidence="1">
    <location>
        <position position="88"/>
    </location>
</feature>
<protein>
    <submittedName>
        <fullName evidence="1">Uncharacterized protein</fullName>
    </submittedName>
</protein>
<name>A0A8J2J2S6_9HEXA</name>
<evidence type="ECO:0000313" key="2">
    <source>
        <dbReference type="Proteomes" id="UP000708208"/>
    </source>
</evidence>
<accession>A0A8J2J2S6</accession>
<dbReference type="OrthoDB" id="6361347at2759"/>
<evidence type="ECO:0000313" key="1">
    <source>
        <dbReference type="EMBL" id="CAG7667477.1"/>
    </source>
</evidence>